<evidence type="ECO:0000313" key="3">
    <source>
        <dbReference type="Proteomes" id="UP000617340"/>
    </source>
</evidence>
<gene>
    <name evidence="2" type="ORF">HZH68_006511</name>
</gene>
<dbReference type="EMBL" id="JACSDZ010000005">
    <property type="protein sequence ID" value="KAF7403717.1"/>
    <property type="molecule type" value="Genomic_DNA"/>
</dbReference>
<sequence length="86" mass="9663">MLPTESPFIRLLLAQVSSQEQKGGSLGKEKRSGQELAQVAWLSRREQENSVNGYCYDTGGKLGSRSRLPQIDEKERPNTENIFEHG</sequence>
<evidence type="ECO:0000313" key="2">
    <source>
        <dbReference type="EMBL" id="KAF7403717.1"/>
    </source>
</evidence>
<dbReference type="Proteomes" id="UP000617340">
    <property type="component" value="Unassembled WGS sequence"/>
</dbReference>
<feature type="compositionally biased region" description="Basic and acidic residues" evidence="1">
    <location>
        <begin position="70"/>
        <end position="86"/>
    </location>
</feature>
<name>A0A834KBN5_VESGE</name>
<comment type="caution">
    <text evidence="2">The sequence shown here is derived from an EMBL/GenBank/DDBJ whole genome shotgun (WGS) entry which is preliminary data.</text>
</comment>
<organism evidence="2 3">
    <name type="scientific">Vespula germanica</name>
    <name type="common">German yellow jacket</name>
    <name type="synonym">Paravespula germanica</name>
    <dbReference type="NCBI Taxonomy" id="30212"/>
    <lineage>
        <taxon>Eukaryota</taxon>
        <taxon>Metazoa</taxon>
        <taxon>Ecdysozoa</taxon>
        <taxon>Arthropoda</taxon>
        <taxon>Hexapoda</taxon>
        <taxon>Insecta</taxon>
        <taxon>Pterygota</taxon>
        <taxon>Neoptera</taxon>
        <taxon>Endopterygota</taxon>
        <taxon>Hymenoptera</taxon>
        <taxon>Apocrita</taxon>
        <taxon>Aculeata</taxon>
        <taxon>Vespoidea</taxon>
        <taxon>Vespidae</taxon>
        <taxon>Vespinae</taxon>
        <taxon>Vespula</taxon>
    </lineage>
</organism>
<proteinExistence type="predicted"/>
<feature type="region of interest" description="Disordered" evidence="1">
    <location>
        <begin position="58"/>
        <end position="86"/>
    </location>
</feature>
<keyword evidence="3" id="KW-1185">Reference proteome</keyword>
<protein>
    <submittedName>
        <fullName evidence="2">Uncharacterized protein</fullName>
    </submittedName>
</protein>
<reference evidence="2" key="1">
    <citation type="journal article" date="2020" name="G3 (Bethesda)">
        <title>High-Quality Assemblies for Three Invasive Social Wasps from the &lt;i&gt;Vespula&lt;/i&gt; Genus.</title>
        <authorList>
            <person name="Harrop T.W.R."/>
            <person name="Guhlin J."/>
            <person name="McLaughlin G.M."/>
            <person name="Permina E."/>
            <person name="Stockwell P."/>
            <person name="Gilligan J."/>
            <person name="Le Lec M.F."/>
            <person name="Gruber M.A.M."/>
            <person name="Quinn O."/>
            <person name="Lovegrove M."/>
            <person name="Duncan E.J."/>
            <person name="Remnant E.J."/>
            <person name="Van Eeckhoven J."/>
            <person name="Graham B."/>
            <person name="Knapp R.A."/>
            <person name="Langford K.W."/>
            <person name="Kronenberg Z."/>
            <person name="Press M.O."/>
            <person name="Eacker S.M."/>
            <person name="Wilson-Rankin E.E."/>
            <person name="Purcell J."/>
            <person name="Lester P.J."/>
            <person name="Dearden P.K."/>
        </authorList>
    </citation>
    <scope>NUCLEOTIDE SEQUENCE</scope>
    <source>
        <strain evidence="2">Linc-1</strain>
    </source>
</reference>
<evidence type="ECO:0000256" key="1">
    <source>
        <dbReference type="SAM" id="MobiDB-lite"/>
    </source>
</evidence>
<accession>A0A834KBN5</accession>
<dbReference type="AlphaFoldDB" id="A0A834KBN5"/>